<evidence type="ECO:0000313" key="1">
    <source>
        <dbReference type="EMBL" id="KAF9519876.1"/>
    </source>
</evidence>
<keyword evidence="2" id="KW-1185">Reference proteome</keyword>
<evidence type="ECO:0000313" key="2">
    <source>
        <dbReference type="Proteomes" id="UP000886523"/>
    </source>
</evidence>
<dbReference type="OrthoDB" id="2245455at2759"/>
<dbReference type="PANTHER" id="PTHR37327">
    <property type="entry name" value="CHROMOSOME 1, WHOLE GENOME SHOTGUN SEQUENCE"/>
    <property type="match status" value="1"/>
</dbReference>
<protein>
    <submittedName>
        <fullName evidence="1">Uncharacterized protein</fullName>
    </submittedName>
</protein>
<dbReference type="Proteomes" id="UP000886523">
    <property type="component" value="Unassembled WGS sequence"/>
</dbReference>
<dbReference type="PANTHER" id="PTHR37327:SF1">
    <property type="entry name" value="MICROTUBULE INTERACTING AND TRANSPORT DOMAIN-CONTAINING PROTEIN"/>
    <property type="match status" value="1"/>
</dbReference>
<reference evidence="1" key="1">
    <citation type="journal article" date="2020" name="Nat. Commun.">
        <title>Large-scale genome sequencing of mycorrhizal fungi provides insights into the early evolution of symbiotic traits.</title>
        <authorList>
            <person name="Miyauchi S."/>
            <person name="Kiss E."/>
            <person name="Kuo A."/>
            <person name="Drula E."/>
            <person name="Kohler A."/>
            <person name="Sanchez-Garcia M."/>
            <person name="Morin E."/>
            <person name="Andreopoulos B."/>
            <person name="Barry K.W."/>
            <person name="Bonito G."/>
            <person name="Buee M."/>
            <person name="Carver A."/>
            <person name="Chen C."/>
            <person name="Cichocki N."/>
            <person name="Clum A."/>
            <person name="Culley D."/>
            <person name="Crous P.W."/>
            <person name="Fauchery L."/>
            <person name="Girlanda M."/>
            <person name="Hayes R.D."/>
            <person name="Keri Z."/>
            <person name="LaButti K."/>
            <person name="Lipzen A."/>
            <person name="Lombard V."/>
            <person name="Magnuson J."/>
            <person name="Maillard F."/>
            <person name="Murat C."/>
            <person name="Nolan M."/>
            <person name="Ohm R.A."/>
            <person name="Pangilinan J."/>
            <person name="Pereira M.F."/>
            <person name="Perotto S."/>
            <person name="Peter M."/>
            <person name="Pfister S."/>
            <person name="Riley R."/>
            <person name="Sitrit Y."/>
            <person name="Stielow J.B."/>
            <person name="Szollosi G."/>
            <person name="Zifcakova L."/>
            <person name="Stursova M."/>
            <person name="Spatafora J.W."/>
            <person name="Tedersoo L."/>
            <person name="Vaario L.M."/>
            <person name="Yamada A."/>
            <person name="Yan M."/>
            <person name="Wang P."/>
            <person name="Xu J."/>
            <person name="Bruns T."/>
            <person name="Baldrian P."/>
            <person name="Vilgalys R."/>
            <person name="Dunand C."/>
            <person name="Henrissat B."/>
            <person name="Grigoriev I.V."/>
            <person name="Hibbett D."/>
            <person name="Nagy L.G."/>
            <person name="Martin F.M."/>
        </authorList>
    </citation>
    <scope>NUCLEOTIDE SEQUENCE</scope>
    <source>
        <strain evidence="1">UP504</strain>
    </source>
</reference>
<name>A0A9P6DYU9_9AGAM</name>
<dbReference type="AlphaFoldDB" id="A0A9P6DYU9"/>
<organism evidence="1 2">
    <name type="scientific">Hydnum rufescens UP504</name>
    <dbReference type="NCBI Taxonomy" id="1448309"/>
    <lineage>
        <taxon>Eukaryota</taxon>
        <taxon>Fungi</taxon>
        <taxon>Dikarya</taxon>
        <taxon>Basidiomycota</taxon>
        <taxon>Agaricomycotina</taxon>
        <taxon>Agaricomycetes</taxon>
        <taxon>Cantharellales</taxon>
        <taxon>Hydnaceae</taxon>
        <taxon>Hydnum</taxon>
    </lineage>
</organism>
<gene>
    <name evidence="1" type="ORF">BS47DRAFT_1370602</name>
</gene>
<proteinExistence type="predicted"/>
<sequence length="205" mass="22826">MMLLSTSISSKQGGFLTRRLYVPHDVWSQGGAKLTNLSEKGKCVEVLNGALEDVVNGSSEFFRGAGRQSAERWLKCLDEWTNVCEGVLSSVGKKLGVGESITARKSNGVTSWSGKVSRTFDRMTSGKNFDSPAVYTHGLTKLFHQAQLFDEHIKAFSTSLIPTPYSTLAPDLRHQIEARLKRSSEFFASVILTWYVKKGEKWLEE</sequence>
<accession>A0A9P6DYU9</accession>
<dbReference type="EMBL" id="MU128915">
    <property type="protein sequence ID" value="KAF9519876.1"/>
    <property type="molecule type" value="Genomic_DNA"/>
</dbReference>
<comment type="caution">
    <text evidence="1">The sequence shown here is derived from an EMBL/GenBank/DDBJ whole genome shotgun (WGS) entry which is preliminary data.</text>
</comment>